<dbReference type="EMBL" id="JAHRIN010062423">
    <property type="protein sequence ID" value="MEQ2213582.1"/>
    <property type="molecule type" value="Genomic_DNA"/>
</dbReference>
<evidence type="ECO:0000313" key="1">
    <source>
        <dbReference type="EMBL" id="MEQ2213582.1"/>
    </source>
</evidence>
<protein>
    <submittedName>
        <fullName evidence="1">Uncharacterized protein</fullName>
    </submittedName>
</protein>
<dbReference type="Proteomes" id="UP001434883">
    <property type="component" value="Unassembled WGS sequence"/>
</dbReference>
<evidence type="ECO:0000313" key="2">
    <source>
        <dbReference type="Proteomes" id="UP001434883"/>
    </source>
</evidence>
<sequence>MVSGETCFGLLCPQLEFRLYGVERLPKQPIGYHQFIQVDGSISIRDVRERQPQVPLRNHRRCHPSAQ</sequence>
<comment type="caution">
    <text evidence="1">The sequence shown here is derived from an EMBL/GenBank/DDBJ whole genome shotgun (WGS) entry which is preliminary data.</text>
</comment>
<keyword evidence="2" id="KW-1185">Reference proteome</keyword>
<organism evidence="1 2">
    <name type="scientific">Xenoophorus captivus</name>
    <dbReference type="NCBI Taxonomy" id="1517983"/>
    <lineage>
        <taxon>Eukaryota</taxon>
        <taxon>Metazoa</taxon>
        <taxon>Chordata</taxon>
        <taxon>Craniata</taxon>
        <taxon>Vertebrata</taxon>
        <taxon>Euteleostomi</taxon>
        <taxon>Actinopterygii</taxon>
        <taxon>Neopterygii</taxon>
        <taxon>Teleostei</taxon>
        <taxon>Neoteleostei</taxon>
        <taxon>Acanthomorphata</taxon>
        <taxon>Ovalentaria</taxon>
        <taxon>Atherinomorphae</taxon>
        <taxon>Cyprinodontiformes</taxon>
        <taxon>Goodeidae</taxon>
        <taxon>Xenoophorus</taxon>
    </lineage>
</organism>
<reference evidence="1 2" key="1">
    <citation type="submission" date="2021-06" db="EMBL/GenBank/DDBJ databases">
        <authorList>
            <person name="Palmer J.M."/>
        </authorList>
    </citation>
    <scope>NUCLEOTIDE SEQUENCE [LARGE SCALE GENOMIC DNA]</scope>
    <source>
        <strain evidence="1 2">XC_2019</strain>
        <tissue evidence="1">Muscle</tissue>
    </source>
</reference>
<gene>
    <name evidence="1" type="ORF">XENOCAPTIV_017321</name>
</gene>
<accession>A0ABV0S128</accession>
<proteinExistence type="predicted"/>
<name>A0ABV0S128_9TELE</name>